<proteinExistence type="predicted"/>
<dbReference type="Pfam" id="PF13657">
    <property type="entry name" value="Couple_hipA"/>
    <property type="match status" value="1"/>
</dbReference>
<dbReference type="AlphaFoldDB" id="A0A2S9SL04"/>
<dbReference type="GO" id="GO:0016301">
    <property type="term" value="F:kinase activity"/>
    <property type="evidence" value="ECO:0007669"/>
    <property type="project" value="UniProtKB-KW"/>
</dbReference>
<dbReference type="RefSeq" id="WP_105912610.1">
    <property type="nucleotide sequence ID" value="NZ_NXGH01000051.1"/>
</dbReference>
<evidence type="ECO:0000313" key="2">
    <source>
        <dbReference type="EMBL" id="PRM87243.1"/>
    </source>
</evidence>
<evidence type="ECO:0000259" key="1">
    <source>
        <dbReference type="Pfam" id="PF13657"/>
    </source>
</evidence>
<keyword evidence="2" id="KW-0418">Kinase</keyword>
<gene>
    <name evidence="2" type="ORF">CJ671_10315</name>
</gene>
<keyword evidence="2" id="KW-0808">Transferase</keyword>
<comment type="caution">
    <text evidence="2">The sequence shown here is derived from an EMBL/GenBank/DDBJ whole genome shotgun (WGS) entry which is preliminary data.</text>
</comment>
<dbReference type="NCBIfam" id="TIGR03071">
    <property type="entry name" value="couple_hipA"/>
    <property type="match status" value="1"/>
</dbReference>
<reference evidence="2 3" key="1">
    <citation type="submission" date="2017-09" db="EMBL/GenBank/DDBJ databases">
        <title>Reassesment of A. cryaerophilus.</title>
        <authorList>
            <person name="Perez-Cataluna A."/>
            <person name="Collado L."/>
            <person name="Salgado O."/>
            <person name="Lefinanco V."/>
            <person name="Figueras M.J."/>
        </authorList>
    </citation>
    <scope>NUCLEOTIDE SEQUENCE [LARGE SCALE GENOMIC DNA]</scope>
    <source>
        <strain evidence="2 3">LMG 9871</strain>
    </source>
</reference>
<protein>
    <submittedName>
        <fullName evidence="2">Phosphatidylinositol kinase</fullName>
    </submittedName>
</protein>
<evidence type="ECO:0000313" key="3">
    <source>
        <dbReference type="Proteomes" id="UP000238649"/>
    </source>
</evidence>
<feature type="domain" description="HipA N-terminal subdomain 1" evidence="1">
    <location>
        <begin position="5"/>
        <end position="103"/>
    </location>
</feature>
<name>A0A2S9SL04_9BACT</name>
<organism evidence="2 3">
    <name type="scientific">Aliarcobacter cryaerophilus</name>
    <dbReference type="NCBI Taxonomy" id="28198"/>
    <lineage>
        <taxon>Bacteria</taxon>
        <taxon>Pseudomonadati</taxon>
        <taxon>Campylobacterota</taxon>
        <taxon>Epsilonproteobacteria</taxon>
        <taxon>Campylobacterales</taxon>
        <taxon>Arcobacteraceae</taxon>
        <taxon>Aliarcobacter</taxon>
    </lineage>
</organism>
<dbReference type="InterPro" id="IPR017508">
    <property type="entry name" value="HipA_N1"/>
</dbReference>
<dbReference type="Proteomes" id="UP000238649">
    <property type="component" value="Unassembled WGS sequence"/>
</dbReference>
<sequence length="112" mass="13200">MQRAKVFRNSIFTGILTKLNEKEYIFVYDKEYLKLPNKKAISLTLPLQEEEFKSPFLFPFFYNLLAEGKLKDIQCKELRIDKNDDFSRLILTTKENTIGSITIEKDEIKDGK</sequence>
<dbReference type="EMBL" id="NXGH01000051">
    <property type="protein sequence ID" value="PRM87243.1"/>
    <property type="molecule type" value="Genomic_DNA"/>
</dbReference>
<dbReference type="OrthoDB" id="196808at2"/>
<accession>A0A2S9SL04</accession>